<reference evidence="3" key="1">
    <citation type="journal article" date="2019" name="Int. J. Syst. Evol. Microbiol.">
        <title>The Global Catalogue of Microorganisms (GCM) 10K type strain sequencing project: providing services to taxonomists for standard genome sequencing and annotation.</title>
        <authorList>
            <consortium name="The Broad Institute Genomics Platform"/>
            <consortium name="The Broad Institute Genome Sequencing Center for Infectious Disease"/>
            <person name="Wu L."/>
            <person name="Ma J."/>
        </authorList>
    </citation>
    <scope>NUCLEOTIDE SEQUENCE [LARGE SCALE GENOMIC DNA]</scope>
    <source>
        <strain evidence="3">CGMCC 1.15399</strain>
    </source>
</reference>
<evidence type="ECO:0000259" key="1">
    <source>
        <dbReference type="Pfam" id="PF19054"/>
    </source>
</evidence>
<name>A0ABW4GUG9_9ACTN</name>
<dbReference type="InterPro" id="IPR043917">
    <property type="entry name" value="DUF5753"/>
</dbReference>
<keyword evidence="3" id="KW-1185">Reference proteome</keyword>
<comment type="caution">
    <text evidence="2">The sequence shown here is derived from an EMBL/GenBank/DDBJ whole genome shotgun (WGS) entry which is preliminary data.</text>
</comment>
<organism evidence="2 3">
    <name type="scientific">Nonomuraea guangzhouensis</name>
    <dbReference type="NCBI Taxonomy" id="1291555"/>
    <lineage>
        <taxon>Bacteria</taxon>
        <taxon>Bacillati</taxon>
        <taxon>Actinomycetota</taxon>
        <taxon>Actinomycetes</taxon>
        <taxon>Streptosporangiales</taxon>
        <taxon>Streptosporangiaceae</taxon>
        <taxon>Nonomuraea</taxon>
    </lineage>
</organism>
<dbReference type="Proteomes" id="UP001597097">
    <property type="component" value="Unassembled WGS sequence"/>
</dbReference>
<feature type="domain" description="DUF5753" evidence="1">
    <location>
        <begin position="42"/>
        <end position="219"/>
    </location>
</feature>
<evidence type="ECO:0000313" key="3">
    <source>
        <dbReference type="Proteomes" id="UP001597097"/>
    </source>
</evidence>
<protein>
    <submittedName>
        <fullName evidence="2">DUF5753 domain-containing protein</fullName>
    </submittedName>
</protein>
<accession>A0ABW4GUG9</accession>
<evidence type="ECO:0000313" key="2">
    <source>
        <dbReference type="EMBL" id="MFD1546182.1"/>
    </source>
</evidence>
<gene>
    <name evidence="2" type="ORF">ACFSJ0_54745</name>
</gene>
<sequence>MDLLDVYGVTDEVRRQAVIALARESRRRGWWEEEFKDILGGALVGLEWEAAEIQTFEAILVPGLLQTADYAKAVFKGGRVMEKGDVERLAEARLARQRILDREDPPSFWAVIDEAALRKYVGGAAVMRDQLHHLCRMAERRNIGIQVLPDAVGAHTSMTGGFAILDYQASEDPSIIYVEVGAAGDLFLEKPEDVAHYRKSYSYLRASALSADASLAYIKDLAKNLK</sequence>
<dbReference type="Pfam" id="PF19054">
    <property type="entry name" value="DUF5753"/>
    <property type="match status" value="1"/>
</dbReference>
<proteinExistence type="predicted"/>
<dbReference type="EMBL" id="JBHUCM010000057">
    <property type="protein sequence ID" value="MFD1546182.1"/>
    <property type="molecule type" value="Genomic_DNA"/>
</dbReference>
<dbReference type="RefSeq" id="WP_219538003.1">
    <property type="nucleotide sequence ID" value="NZ_JAHKRM010000043.1"/>
</dbReference>